<organism evidence="6 7">
    <name type="scientific">Bacteroides uniformis</name>
    <dbReference type="NCBI Taxonomy" id="820"/>
    <lineage>
        <taxon>Bacteria</taxon>
        <taxon>Pseudomonadati</taxon>
        <taxon>Bacteroidota</taxon>
        <taxon>Bacteroidia</taxon>
        <taxon>Bacteroidales</taxon>
        <taxon>Bacteroidaceae</taxon>
        <taxon>Bacteroides</taxon>
    </lineage>
</organism>
<reference evidence="6 7" key="1">
    <citation type="submission" date="2018-08" db="EMBL/GenBank/DDBJ databases">
        <title>A genome reference for cultivated species of the human gut microbiota.</title>
        <authorList>
            <person name="Zou Y."/>
            <person name="Xue W."/>
            <person name="Luo G."/>
        </authorList>
    </citation>
    <scope>NUCLEOTIDE SEQUENCE [LARGE SCALE GENOMIC DNA]</scope>
    <source>
        <strain evidence="6 7">AM50-4</strain>
    </source>
</reference>
<dbReference type="PANTHER" id="PTHR24096">
    <property type="entry name" value="LONG-CHAIN-FATTY-ACID--COA LIGASE"/>
    <property type="match status" value="1"/>
</dbReference>
<evidence type="ECO:0000313" key="9">
    <source>
        <dbReference type="Proteomes" id="UP000441711"/>
    </source>
</evidence>
<evidence type="ECO:0000313" key="7">
    <source>
        <dbReference type="Proteomes" id="UP000283684"/>
    </source>
</evidence>
<dbReference type="AlphaFoldDB" id="A0A413NQN0"/>
<dbReference type="InterPro" id="IPR042099">
    <property type="entry name" value="ANL_N_sf"/>
</dbReference>
<evidence type="ECO:0000313" key="5">
    <source>
        <dbReference type="EMBL" id="MDC1900458.1"/>
    </source>
</evidence>
<dbReference type="InterPro" id="IPR020845">
    <property type="entry name" value="AMP-binding_CS"/>
</dbReference>
<gene>
    <name evidence="6" type="ORF">DW988_02925</name>
    <name evidence="4" type="ORF">GAQ34_10485</name>
    <name evidence="2" type="ORF">GAQ70_11340</name>
    <name evidence="3" type="ORF">GAQ75_10100</name>
    <name evidence="5" type="ORF">POZ10_07485</name>
</gene>
<feature type="domain" description="AMP-dependent synthetase/ligase" evidence="1">
    <location>
        <begin position="131"/>
        <end position="341"/>
    </location>
</feature>
<dbReference type="EMBL" id="WCUA01000009">
    <property type="protein sequence ID" value="KAB4185468.1"/>
    <property type="molecule type" value="Genomic_DNA"/>
</dbReference>
<dbReference type="Gene3D" id="3.40.50.12780">
    <property type="entry name" value="N-terminal domain of ligase-like"/>
    <property type="match status" value="1"/>
</dbReference>
<dbReference type="Proteomes" id="UP000438773">
    <property type="component" value="Unassembled WGS sequence"/>
</dbReference>
<dbReference type="PANTHER" id="PTHR24096:SF267">
    <property type="entry name" value="MALONATE--COA LIGASE ACSF3, MITOCHONDRIAL"/>
    <property type="match status" value="1"/>
</dbReference>
<dbReference type="Proteomes" id="UP000442334">
    <property type="component" value="Unassembled WGS sequence"/>
</dbReference>
<keyword evidence="6" id="KW-0436">Ligase</keyword>
<evidence type="ECO:0000313" key="3">
    <source>
        <dbReference type="EMBL" id="KAB4124925.1"/>
    </source>
</evidence>
<reference evidence="8 9" key="2">
    <citation type="journal article" date="2019" name="Nat. Med.">
        <title>A library of human gut bacterial isolates paired with longitudinal multiomics data enables mechanistic microbiome research.</title>
        <authorList>
            <person name="Poyet M."/>
            <person name="Groussin M."/>
            <person name="Gibbons S.M."/>
            <person name="Avila-Pacheco J."/>
            <person name="Jiang X."/>
            <person name="Kearney S.M."/>
            <person name="Perrotta A.R."/>
            <person name="Berdy B."/>
            <person name="Zhao S."/>
            <person name="Lieberman T.D."/>
            <person name="Swanson P.K."/>
            <person name="Smith M."/>
            <person name="Roesemann S."/>
            <person name="Alexander J.E."/>
            <person name="Rich S.A."/>
            <person name="Livny J."/>
            <person name="Vlamakis H."/>
            <person name="Clish C."/>
            <person name="Bullock K."/>
            <person name="Deik A."/>
            <person name="Scott J."/>
            <person name="Pierce K.A."/>
            <person name="Xavier R.J."/>
            <person name="Alm E.J."/>
        </authorList>
    </citation>
    <scope>NUCLEOTIDE SEQUENCE [LARGE SCALE GENOMIC DNA]</scope>
    <source>
        <strain evidence="4 10">BIOML-A21</strain>
        <strain evidence="2 9">BIOML-A36</strain>
        <strain evidence="3 8">BIOML-A37</strain>
    </source>
</reference>
<evidence type="ECO:0000313" key="2">
    <source>
        <dbReference type="EMBL" id="KAB4109130.1"/>
    </source>
</evidence>
<dbReference type="RefSeq" id="WP_117958639.1">
    <property type="nucleotide sequence ID" value="NZ_CAXSUA010000006.1"/>
</dbReference>
<dbReference type="Pfam" id="PF00501">
    <property type="entry name" value="AMP-binding"/>
    <property type="match status" value="1"/>
</dbReference>
<dbReference type="EMBL" id="WCUQ01000005">
    <property type="protein sequence ID" value="KAB4124925.1"/>
    <property type="molecule type" value="Genomic_DNA"/>
</dbReference>
<dbReference type="InterPro" id="IPR000873">
    <property type="entry name" value="AMP-dep_synth/lig_dom"/>
</dbReference>
<evidence type="ECO:0000313" key="8">
    <source>
        <dbReference type="Proteomes" id="UP000438773"/>
    </source>
</evidence>
<reference evidence="5" key="3">
    <citation type="submission" date="2022-10" db="EMBL/GenBank/DDBJ databases">
        <title>Human gut microbiome strain richness.</title>
        <authorList>
            <person name="Chen-Liaw A."/>
        </authorList>
    </citation>
    <scope>NUCLEOTIDE SEQUENCE</scope>
    <source>
        <strain evidence="5">1001713st1_F9_1001713B170221_170320</strain>
    </source>
</reference>
<dbReference type="EMBL" id="WCUP01000007">
    <property type="protein sequence ID" value="KAB4109130.1"/>
    <property type="molecule type" value="Genomic_DNA"/>
</dbReference>
<evidence type="ECO:0000259" key="1">
    <source>
        <dbReference type="Pfam" id="PF00501"/>
    </source>
</evidence>
<dbReference type="GO" id="GO:0016405">
    <property type="term" value="F:CoA-ligase activity"/>
    <property type="evidence" value="ECO:0007669"/>
    <property type="project" value="TreeGrafter"/>
</dbReference>
<proteinExistence type="predicted"/>
<evidence type="ECO:0000313" key="10">
    <source>
        <dbReference type="Proteomes" id="UP000442334"/>
    </source>
</evidence>
<dbReference type="PROSITE" id="PS00455">
    <property type="entry name" value="AMP_BINDING"/>
    <property type="match status" value="1"/>
</dbReference>
<dbReference type="Proteomes" id="UP000441711">
    <property type="component" value="Unassembled WGS sequence"/>
</dbReference>
<dbReference type="Proteomes" id="UP000283684">
    <property type="component" value="Unassembled WGS sequence"/>
</dbReference>
<accession>A0A413NQN0</accession>
<dbReference type="Proteomes" id="UP001222603">
    <property type="component" value="Unassembled WGS sequence"/>
</dbReference>
<evidence type="ECO:0000313" key="6">
    <source>
        <dbReference type="EMBL" id="RGZ50817.1"/>
    </source>
</evidence>
<name>A0A413NQN0_BACUN</name>
<sequence>MILRLNKHPQEAVVVIDAMGNSLSYGELVGFSKEITTLMPPRSLLFLLTENTVGGVAWSIGCINSGNVPLVLNAHIEEGLYKNLFEIYQPSYLCIPVALANTFSSYNVITERYGYILLETNLEGAPMYAELSHLLPTSGSTGSPKLVRHKYDNIEAAALNISTFFHLTKEDRPLLVLPLYYTMGLSVVFSHLYVGATVLITNQSMTDRAFWSFMKEQKATSFTGVPYSFEILNLMRFFRMDLPDLKLLTQGGGKMPRQLNLKFAEYCKDNGKLWIATYGQSEGTARMAYLPAKWAVEKVGSIGVAVPNAELSLMDSDGNMIEEANIEGEMCYRGKNVTLGYACKREDLLLGDERNGFMHTGDLAYRDEDGCYYIVGRMGRFLKLFGMRIGLDECEQIIKSKFSIECACVGTDEKMIVYLTNSQYAQQVKELLIEKTKLIASVFEVRIIDELPRNEAGKILYSKFNDI</sequence>
<evidence type="ECO:0000313" key="4">
    <source>
        <dbReference type="EMBL" id="KAB4185468.1"/>
    </source>
</evidence>
<dbReference type="EMBL" id="QSEE01000002">
    <property type="protein sequence ID" value="RGZ50817.1"/>
    <property type="molecule type" value="Genomic_DNA"/>
</dbReference>
<dbReference type="SUPFAM" id="SSF56801">
    <property type="entry name" value="Acetyl-CoA synthetase-like"/>
    <property type="match status" value="1"/>
</dbReference>
<dbReference type="EMBL" id="JAQNSI010000211">
    <property type="protein sequence ID" value="MDC1900458.1"/>
    <property type="molecule type" value="Genomic_DNA"/>
</dbReference>
<protein>
    <submittedName>
        <fullName evidence="2">AMP-binding protein</fullName>
    </submittedName>
    <submittedName>
        <fullName evidence="6">O-succinylbenzoate--CoA ligase</fullName>
    </submittedName>
</protein>
<comment type="caution">
    <text evidence="6">The sequence shown here is derived from an EMBL/GenBank/DDBJ whole genome shotgun (WGS) entry which is preliminary data.</text>
</comment>